<protein>
    <submittedName>
        <fullName evidence="2">Uncharacterized protein</fullName>
    </submittedName>
</protein>
<name>A0A7C9NVA6_9BACT</name>
<sequence length="63" mass="6292">MRLDEYAGERRGGAAGKLREVGATPCGKARRLAGHQVAGAEGGGAKRKPAGFAGPMSLGAEAL</sequence>
<gene>
    <name evidence="2" type="ORF">D1639_05360</name>
</gene>
<proteinExistence type="predicted"/>
<accession>A0A7C9NVA6</accession>
<comment type="caution">
    <text evidence="2">The sequence shown here is derived from an EMBL/GenBank/DDBJ whole genome shotgun (WGS) entry which is preliminary data.</text>
</comment>
<evidence type="ECO:0000256" key="1">
    <source>
        <dbReference type="SAM" id="MobiDB-lite"/>
    </source>
</evidence>
<organism evidence="2">
    <name type="scientific">Muribaculaceae bacterium Z82</name>
    <dbReference type="NCBI Taxonomy" id="2304548"/>
    <lineage>
        <taxon>Bacteria</taxon>
        <taxon>Pseudomonadati</taxon>
        <taxon>Bacteroidota</taxon>
        <taxon>Bacteroidia</taxon>
        <taxon>Bacteroidales</taxon>
        <taxon>Muribaculaceae</taxon>
    </lineage>
</organism>
<reference evidence="2" key="1">
    <citation type="submission" date="2018-08" db="EMBL/GenBank/DDBJ databases">
        <title>Murine metabolic-syndrome-specific gut microbial biobank.</title>
        <authorList>
            <person name="Liu C."/>
        </authorList>
    </citation>
    <scope>NUCLEOTIDE SEQUENCE [LARGE SCALE GENOMIC DNA]</scope>
    <source>
        <strain evidence="2">Z82</strain>
    </source>
</reference>
<feature type="compositionally biased region" description="Basic and acidic residues" evidence="1">
    <location>
        <begin position="1"/>
        <end position="20"/>
    </location>
</feature>
<feature type="region of interest" description="Disordered" evidence="1">
    <location>
        <begin position="1"/>
        <end position="63"/>
    </location>
</feature>
<dbReference type="EMBL" id="QWKH01000029">
    <property type="protein sequence ID" value="NBI34466.1"/>
    <property type="molecule type" value="Genomic_DNA"/>
</dbReference>
<dbReference type="AlphaFoldDB" id="A0A7C9NVA6"/>
<evidence type="ECO:0000313" key="2">
    <source>
        <dbReference type="EMBL" id="NBI34466.1"/>
    </source>
</evidence>